<feature type="domain" description="XdhC- CoxI" evidence="1">
    <location>
        <begin position="16"/>
        <end position="82"/>
    </location>
</feature>
<dbReference type="Gene3D" id="3.40.50.720">
    <property type="entry name" value="NAD(P)-binding Rossmann-like Domain"/>
    <property type="match status" value="1"/>
</dbReference>
<feature type="domain" description="XdhC Rossmann" evidence="2">
    <location>
        <begin position="207"/>
        <end position="347"/>
    </location>
</feature>
<sequence length="372" mass="40435">MANHINHLQEAYRRLQRDQEDSVLATIIETFGSTYQKAGARMLITQTGELVGLLGGGCFERDLVEQAASVFATGHANTVFYDMRSGEDAIWGLGLGCNGAVRVLLQLLTAEQDFSPLNLLVEAAETQSHGVLVTVFDSTHADFPAGRSQFLPAAIVGQQPILPSAPFPFATAALQTALQQKPRIETHLLDGQDIKAFYDPVQPPWQLLIFGAGADAIPLVNCAKSVGWRVTLVDHRPAHINPERFPLADQLLHLTPEQVSAQLDLNRFNAIMMMTHNVEYDQRYLQAIVHCRAPFIGLLGPAHRKLRLLQSLGDDAALINERVFGPVGLDIGAQTPEEIALSIVAGINAQLNGRSGLQLGNDVVSVQHACSH</sequence>
<dbReference type="InterPro" id="IPR003777">
    <property type="entry name" value="XdhC_CoxI"/>
</dbReference>
<dbReference type="PANTHER" id="PTHR30388">
    <property type="entry name" value="ALDEHYDE OXIDOREDUCTASE MOLYBDENUM COFACTOR ASSEMBLY PROTEIN"/>
    <property type="match status" value="1"/>
</dbReference>
<evidence type="ECO:0000259" key="2">
    <source>
        <dbReference type="Pfam" id="PF13478"/>
    </source>
</evidence>
<dbReference type="EMBL" id="LUUG01000077">
    <property type="protein sequence ID" value="OAI03534.1"/>
    <property type="molecule type" value="Genomic_DNA"/>
</dbReference>
<gene>
    <name evidence="3" type="ORF">A1332_15550</name>
</gene>
<dbReference type="Pfam" id="PF13478">
    <property type="entry name" value="XdhC_C"/>
    <property type="match status" value="1"/>
</dbReference>
<dbReference type="InterPro" id="IPR052698">
    <property type="entry name" value="MoCofactor_Util/Proc"/>
</dbReference>
<proteinExistence type="predicted"/>
<dbReference type="Pfam" id="PF02625">
    <property type="entry name" value="XdhC_CoxI"/>
    <property type="match status" value="1"/>
</dbReference>
<dbReference type="OrthoDB" id="9815497at2"/>
<evidence type="ECO:0000313" key="3">
    <source>
        <dbReference type="EMBL" id="OAI03534.1"/>
    </source>
</evidence>
<evidence type="ECO:0000313" key="4">
    <source>
        <dbReference type="Proteomes" id="UP000078090"/>
    </source>
</evidence>
<organism evidence="3 4">
    <name type="scientific">Methylomonas methanica</name>
    <dbReference type="NCBI Taxonomy" id="421"/>
    <lineage>
        <taxon>Bacteria</taxon>
        <taxon>Pseudomonadati</taxon>
        <taxon>Pseudomonadota</taxon>
        <taxon>Gammaproteobacteria</taxon>
        <taxon>Methylococcales</taxon>
        <taxon>Methylococcaceae</taxon>
        <taxon>Methylomonas</taxon>
    </lineage>
</organism>
<accession>A0A177MDC7</accession>
<dbReference type="PANTHER" id="PTHR30388:SF6">
    <property type="entry name" value="XANTHINE DEHYDROGENASE SUBUNIT A-RELATED"/>
    <property type="match status" value="1"/>
</dbReference>
<comment type="caution">
    <text evidence="3">The sequence shown here is derived from an EMBL/GenBank/DDBJ whole genome shotgun (WGS) entry which is preliminary data.</text>
</comment>
<dbReference type="RefSeq" id="WP_064008960.1">
    <property type="nucleotide sequence ID" value="NZ_LUUG01000077.1"/>
</dbReference>
<protein>
    <submittedName>
        <fullName evidence="3">Xanthine dehydrogenase</fullName>
    </submittedName>
</protein>
<reference evidence="3 4" key="1">
    <citation type="submission" date="2016-03" db="EMBL/GenBank/DDBJ databases">
        <authorList>
            <person name="Ploux O."/>
        </authorList>
    </citation>
    <scope>NUCLEOTIDE SEQUENCE [LARGE SCALE GENOMIC DNA]</scope>
    <source>
        <strain evidence="3 4">R-45363</strain>
    </source>
</reference>
<name>A0A177MDC7_METMH</name>
<evidence type="ECO:0000259" key="1">
    <source>
        <dbReference type="Pfam" id="PF02625"/>
    </source>
</evidence>
<dbReference type="InterPro" id="IPR027051">
    <property type="entry name" value="XdhC_Rossmann_dom"/>
</dbReference>
<dbReference type="Proteomes" id="UP000078090">
    <property type="component" value="Unassembled WGS sequence"/>
</dbReference>
<dbReference type="AlphaFoldDB" id="A0A177MDC7"/>